<dbReference type="InterPro" id="IPR003825">
    <property type="entry name" value="Colicin-V_CvpA"/>
</dbReference>
<dbReference type="InterPro" id="IPR009003">
    <property type="entry name" value="Peptidase_S1_PA"/>
</dbReference>
<evidence type="ECO:0000313" key="7">
    <source>
        <dbReference type="Proteomes" id="UP000612808"/>
    </source>
</evidence>
<feature type="transmembrane region" description="Helical" evidence="5">
    <location>
        <begin position="28"/>
        <end position="49"/>
    </location>
</feature>
<dbReference type="Pfam" id="PF13365">
    <property type="entry name" value="Trypsin_2"/>
    <property type="match status" value="1"/>
</dbReference>
<feature type="transmembrane region" description="Helical" evidence="5">
    <location>
        <begin position="61"/>
        <end position="84"/>
    </location>
</feature>
<dbReference type="InterPro" id="IPR043504">
    <property type="entry name" value="Peptidase_S1_PA_chymotrypsin"/>
</dbReference>
<dbReference type="PANTHER" id="PTHR43019">
    <property type="entry name" value="SERINE ENDOPROTEASE DEGS"/>
    <property type="match status" value="1"/>
</dbReference>
<evidence type="ECO:0000313" key="6">
    <source>
        <dbReference type="EMBL" id="GID13867.1"/>
    </source>
</evidence>
<dbReference type="EMBL" id="BOMB01000027">
    <property type="protein sequence ID" value="GID13867.1"/>
    <property type="molecule type" value="Genomic_DNA"/>
</dbReference>
<dbReference type="GO" id="GO:0004252">
    <property type="term" value="F:serine-type endopeptidase activity"/>
    <property type="evidence" value="ECO:0007669"/>
    <property type="project" value="InterPro"/>
</dbReference>
<protein>
    <submittedName>
        <fullName evidence="6">Serine protease</fullName>
    </submittedName>
</protein>
<dbReference type="GO" id="GO:0009403">
    <property type="term" value="P:toxin biosynthetic process"/>
    <property type="evidence" value="ECO:0007669"/>
    <property type="project" value="InterPro"/>
</dbReference>
<evidence type="ECO:0000256" key="2">
    <source>
        <dbReference type="ARBA" id="ARBA00022692"/>
    </source>
</evidence>
<dbReference type="GO" id="GO:0016020">
    <property type="term" value="C:membrane"/>
    <property type="evidence" value="ECO:0007669"/>
    <property type="project" value="UniProtKB-SubCell"/>
</dbReference>
<dbReference type="GO" id="GO:0006508">
    <property type="term" value="P:proteolysis"/>
    <property type="evidence" value="ECO:0007669"/>
    <property type="project" value="UniProtKB-KW"/>
</dbReference>
<reference evidence="6" key="1">
    <citation type="submission" date="2021-01" db="EMBL/GenBank/DDBJ databases">
        <title>Whole genome shotgun sequence of Actinocatenispora rupis NBRC 107355.</title>
        <authorList>
            <person name="Komaki H."/>
            <person name="Tamura T."/>
        </authorList>
    </citation>
    <scope>NUCLEOTIDE SEQUENCE</scope>
    <source>
        <strain evidence="6">NBRC 107355</strain>
    </source>
</reference>
<organism evidence="6 7">
    <name type="scientific">Actinocatenispora rupis</name>
    <dbReference type="NCBI Taxonomy" id="519421"/>
    <lineage>
        <taxon>Bacteria</taxon>
        <taxon>Bacillati</taxon>
        <taxon>Actinomycetota</taxon>
        <taxon>Actinomycetes</taxon>
        <taxon>Micromonosporales</taxon>
        <taxon>Micromonosporaceae</taxon>
        <taxon>Actinocatenispora</taxon>
    </lineage>
</organism>
<keyword evidence="6" id="KW-0645">Protease</keyword>
<evidence type="ECO:0000256" key="5">
    <source>
        <dbReference type="SAM" id="Phobius"/>
    </source>
</evidence>
<dbReference type="Pfam" id="PF02674">
    <property type="entry name" value="Colicin_V"/>
    <property type="match status" value="1"/>
</dbReference>
<comment type="subcellular location">
    <subcellularLocation>
        <location evidence="1">Membrane</location>
        <topology evidence="1">Multi-pass membrane protein</topology>
    </subcellularLocation>
</comment>
<keyword evidence="6" id="KW-0378">Hydrolase</keyword>
<keyword evidence="3 5" id="KW-1133">Transmembrane helix</keyword>
<name>A0A8J3NEB1_9ACTN</name>
<dbReference type="AlphaFoldDB" id="A0A8J3NEB1"/>
<feature type="transmembrane region" description="Helical" evidence="5">
    <location>
        <begin position="6"/>
        <end position="21"/>
    </location>
</feature>
<feature type="transmembrane region" description="Helical" evidence="5">
    <location>
        <begin position="105"/>
        <end position="125"/>
    </location>
</feature>
<evidence type="ECO:0000256" key="4">
    <source>
        <dbReference type="ARBA" id="ARBA00023136"/>
    </source>
</evidence>
<dbReference type="PRINTS" id="PR00834">
    <property type="entry name" value="PROTEASES2C"/>
</dbReference>
<evidence type="ECO:0000256" key="1">
    <source>
        <dbReference type="ARBA" id="ARBA00004141"/>
    </source>
</evidence>
<sequence length="396" mass="40919">MSVYGSFVDVVLVVLAIGFAVNGYRQGFVVGALSFVGFIGGALVGLQIAPSLATYFDTPTMRVVVSLAAVLVPAVLLQALAAVLGSKIRRSIESRGAQVLDDLGGAAVSVLAVLVVGWMIAVPLASSSVPWLAKGVRTSAIVHGVDEAMPSGARVLYNRLRDSVSTSDFPDVFSGLTPTEVRSVPPPDPELANSPTVRRLHQSVLKIVGDAPSCSRRIEGSGFVYAPHHVLTNAHVVAGTRSVVVEQQGERLGATVVAYDSQRDLAVLYVPDLSAPVLPFASTPAADGANSIVLGYPLDGPYTASPARVRDHREIRGPNIYNDGTVVREVYTIRSEVRSGNSGGPLVSSSGTVYGVIFAAAADDPETGFALTANEAAPVAAKGRSATAGVGTGSCT</sequence>
<evidence type="ECO:0000256" key="3">
    <source>
        <dbReference type="ARBA" id="ARBA00022989"/>
    </source>
</evidence>
<gene>
    <name evidence="6" type="ORF">Aru02nite_47560</name>
</gene>
<dbReference type="SUPFAM" id="SSF50494">
    <property type="entry name" value="Trypsin-like serine proteases"/>
    <property type="match status" value="1"/>
</dbReference>
<keyword evidence="7" id="KW-1185">Reference proteome</keyword>
<dbReference type="Proteomes" id="UP000612808">
    <property type="component" value="Unassembled WGS sequence"/>
</dbReference>
<dbReference type="NCBIfam" id="NF033740">
    <property type="entry name" value="MarP_fam_protase"/>
    <property type="match status" value="1"/>
</dbReference>
<proteinExistence type="predicted"/>
<comment type="caution">
    <text evidence="6">The sequence shown here is derived from an EMBL/GenBank/DDBJ whole genome shotgun (WGS) entry which is preliminary data.</text>
</comment>
<dbReference type="PANTHER" id="PTHR43019:SF23">
    <property type="entry name" value="PROTEASE DO-LIKE 5, CHLOROPLASTIC"/>
    <property type="match status" value="1"/>
</dbReference>
<accession>A0A8J3NEB1</accession>
<dbReference type="Gene3D" id="2.40.10.10">
    <property type="entry name" value="Trypsin-like serine proteases"/>
    <property type="match status" value="2"/>
</dbReference>
<keyword evidence="2 5" id="KW-0812">Transmembrane</keyword>
<dbReference type="InterPro" id="IPR047680">
    <property type="entry name" value="MarP-like"/>
</dbReference>
<keyword evidence="4 5" id="KW-0472">Membrane</keyword>
<dbReference type="InterPro" id="IPR001940">
    <property type="entry name" value="Peptidase_S1C"/>
</dbReference>